<proteinExistence type="predicted"/>
<dbReference type="AlphaFoldDB" id="A0A378VSA3"/>
<reference evidence="2 3" key="1">
    <citation type="submission" date="2018-06" db="EMBL/GenBank/DDBJ databases">
        <authorList>
            <consortium name="Pathogen Informatics"/>
            <person name="Doyle S."/>
        </authorList>
    </citation>
    <scope>NUCLEOTIDE SEQUENCE [LARGE SCALE GENOMIC DNA]</scope>
    <source>
        <strain evidence="2 3">NCTC8554</strain>
    </source>
</reference>
<keyword evidence="1" id="KW-0472">Membrane</keyword>
<name>A0A378VSA3_NEIME</name>
<keyword evidence="1" id="KW-1133">Transmembrane helix</keyword>
<sequence>MRLSLYGCFYFTFSFVWAWFEEAGGYRFLSVMPKIVSFSADFRHFFIGVGYLYWYGASGVLIGSEFEIFEFAR</sequence>
<gene>
    <name evidence="2" type="ORF">NCTC8554_01506</name>
</gene>
<evidence type="ECO:0000313" key="2">
    <source>
        <dbReference type="EMBL" id="SUA19783.1"/>
    </source>
</evidence>
<dbReference type="Proteomes" id="UP000254176">
    <property type="component" value="Unassembled WGS sequence"/>
</dbReference>
<accession>A0A378VSA3</accession>
<keyword evidence="1" id="KW-0812">Transmembrane</keyword>
<protein>
    <submittedName>
        <fullName evidence="2">Uncharacterized protein</fullName>
    </submittedName>
</protein>
<organism evidence="2 3">
    <name type="scientific">Neisseria meningitidis</name>
    <dbReference type="NCBI Taxonomy" id="487"/>
    <lineage>
        <taxon>Bacteria</taxon>
        <taxon>Pseudomonadati</taxon>
        <taxon>Pseudomonadota</taxon>
        <taxon>Betaproteobacteria</taxon>
        <taxon>Neisseriales</taxon>
        <taxon>Neisseriaceae</taxon>
        <taxon>Neisseria</taxon>
    </lineage>
</organism>
<dbReference type="EMBL" id="UGRP01000001">
    <property type="protein sequence ID" value="SUA19783.1"/>
    <property type="molecule type" value="Genomic_DNA"/>
</dbReference>
<evidence type="ECO:0000313" key="3">
    <source>
        <dbReference type="Proteomes" id="UP000254176"/>
    </source>
</evidence>
<feature type="transmembrane region" description="Helical" evidence="1">
    <location>
        <begin position="42"/>
        <end position="63"/>
    </location>
</feature>
<evidence type="ECO:0000256" key="1">
    <source>
        <dbReference type="SAM" id="Phobius"/>
    </source>
</evidence>